<dbReference type="PANTHER" id="PTHR22850">
    <property type="entry name" value="WD40 REPEAT FAMILY"/>
    <property type="match status" value="1"/>
</dbReference>
<dbReference type="GeneID" id="94170253"/>
<evidence type="ECO:0000313" key="4">
    <source>
        <dbReference type="EMBL" id="KAG5473087.1"/>
    </source>
</evidence>
<evidence type="ECO:0000256" key="1">
    <source>
        <dbReference type="ARBA" id="ARBA00022574"/>
    </source>
</evidence>
<evidence type="ECO:0008006" key="6">
    <source>
        <dbReference type="Google" id="ProtNLM"/>
    </source>
</evidence>
<comment type="caution">
    <text evidence="4">The sequence shown here is derived from an EMBL/GenBank/DDBJ whole genome shotgun (WGS) entry which is preliminary data.</text>
</comment>
<proteinExistence type="predicted"/>
<dbReference type="KEGG" id="lenr:94170253"/>
<keyword evidence="2" id="KW-0677">Repeat</keyword>
<dbReference type="SMART" id="SM00320">
    <property type="entry name" value="WD40"/>
    <property type="match status" value="3"/>
</dbReference>
<dbReference type="InterPro" id="IPR001680">
    <property type="entry name" value="WD40_rpt"/>
</dbReference>
<sequence>MDGDVHLRDIRMSIGGATIHAAHASGATAAQFRPIGAVLLAAAGAEGSISLWDIRRLTETAGELSFHGGAITGLQWSPFSDTVLLSYGADGRVVLWHLAKASLPLDHSKNRLAPPAVSFVHIGHVCRVTDASWNFSNAEEWLLASADTTNGLQVYRPRRDVVQEYRAYEQ</sequence>
<reference evidence="4 5" key="1">
    <citation type="submission" date="2021-02" db="EMBL/GenBank/DDBJ databases">
        <title>Leishmania (Mundinia) enrietti genome sequencing and assembly.</title>
        <authorList>
            <person name="Almutairi H."/>
            <person name="Gatherer D."/>
        </authorList>
    </citation>
    <scope>NUCLEOTIDE SEQUENCE [LARGE SCALE GENOMIC DNA]</scope>
    <source>
        <strain evidence="4">CUR178</strain>
    </source>
</reference>
<evidence type="ECO:0000256" key="2">
    <source>
        <dbReference type="ARBA" id="ARBA00022737"/>
    </source>
</evidence>
<keyword evidence="5" id="KW-1185">Reference proteome</keyword>
<gene>
    <name evidence="4" type="ORF">CUR178_03005</name>
</gene>
<evidence type="ECO:0000313" key="5">
    <source>
        <dbReference type="Proteomes" id="UP000674179"/>
    </source>
</evidence>
<feature type="repeat" description="WD" evidence="3">
    <location>
        <begin position="64"/>
        <end position="98"/>
    </location>
</feature>
<dbReference type="AlphaFoldDB" id="A0A836GSD3"/>
<keyword evidence="1 3" id="KW-0853">WD repeat</keyword>
<dbReference type="InterPro" id="IPR050459">
    <property type="entry name" value="WD_repeat_RBAP46/RBAP48/MSI1"/>
</dbReference>
<dbReference type="Proteomes" id="UP000674179">
    <property type="component" value="Chromosome 30"/>
</dbReference>
<dbReference type="RefSeq" id="XP_067690846.1">
    <property type="nucleotide sequence ID" value="XM_067834743.1"/>
</dbReference>
<dbReference type="InterPro" id="IPR036322">
    <property type="entry name" value="WD40_repeat_dom_sf"/>
</dbReference>
<protein>
    <recommendedName>
        <fullName evidence="6">Guanine nucleotide-binding protein subunit beta-like protein</fullName>
    </recommendedName>
</protein>
<dbReference type="Gene3D" id="2.130.10.10">
    <property type="entry name" value="YVTN repeat-like/Quinoprotein amine dehydrogenase"/>
    <property type="match status" value="1"/>
</dbReference>
<dbReference type="Pfam" id="PF00400">
    <property type="entry name" value="WD40"/>
    <property type="match status" value="1"/>
</dbReference>
<dbReference type="EMBL" id="JAFHKP010000030">
    <property type="protein sequence ID" value="KAG5473087.1"/>
    <property type="molecule type" value="Genomic_DNA"/>
</dbReference>
<accession>A0A836GSD3</accession>
<feature type="repeat" description="WD" evidence="3">
    <location>
        <begin position="20"/>
        <end position="55"/>
    </location>
</feature>
<organism evidence="4 5">
    <name type="scientific">Leishmania enriettii</name>
    <dbReference type="NCBI Taxonomy" id="5663"/>
    <lineage>
        <taxon>Eukaryota</taxon>
        <taxon>Discoba</taxon>
        <taxon>Euglenozoa</taxon>
        <taxon>Kinetoplastea</taxon>
        <taxon>Metakinetoplastina</taxon>
        <taxon>Trypanosomatida</taxon>
        <taxon>Trypanosomatidae</taxon>
        <taxon>Leishmaniinae</taxon>
        <taxon>Leishmania</taxon>
    </lineage>
</organism>
<evidence type="ECO:0000256" key="3">
    <source>
        <dbReference type="PROSITE-ProRule" id="PRU00221"/>
    </source>
</evidence>
<dbReference type="SUPFAM" id="SSF50978">
    <property type="entry name" value="WD40 repeat-like"/>
    <property type="match status" value="1"/>
</dbReference>
<dbReference type="PROSITE" id="PS50082">
    <property type="entry name" value="WD_REPEATS_2"/>
    <property type="match status" value="2"/>
</dbReference>
<dbReference type="InterPro" id="IPR015943">
    <property type="entry name" value="WD40/YVTN_repeat-like_dom_sf"/>
</dbReference>
<name>A0A836GSD3_LEIEN</name>
<dbReference type="OrthoDB" id="277949at2759"/>